<evidence type="ECO:0000256" key="9">
    <source>
        <dbReference type="ARBA" id="ARBA00022842"/>
    </source>
</evidence>
<keyword evidence="6" id="KW-0547">Nucleotide-binding</keyword>
<keyword evidence="9" id="KW-0460">Magnesium</keyword>
<dbReference type="PIRSF" id="PIRSF000813">
    <property type="entry name" value="CCA_bact"/>
    <property type="match status" value="1"/>
</dbReference>
<keyword evidence="3" id="KW-0819">tRNA processing</keyword>
<dbReference type="InterPro" id="IPR002646">
    <property type="entry name" value="PolA_pol_head_dom"/>
</dbReference>
<organism evidence="14 15">
    <name type="scientific">Nitrincola iocasae</name>
    <dbReference type="NCBI Taxonomy" id="2614693"/>
    <lineage>
        <taxon>Bacteria</taxon>
        <taxon>Pseudomonadati</taxon>
        <taxon>Pseudomonadota</taxon>
        <taxon>Gammaproteobacteria</taxon>
        <taxon>Oceanospirillales</taxon>
        <taxon>Oceanospirillaceae</taxon>
        <taxon>Nitrincola</taxon>
    </lineage>
</organism>
<dbReference type="InterPro" id="IPR032828">
    <property type="entry name" value="PolyA_RNA-bd"/>
</dbReference>
<evidence type="ECO:0000256" key="2">
    <source>
        <dbReference type="ARBA" id="ARBA00022679"/>
    </source>
</evidence>
<dbReference type="PANTHER" id="PTHR47545:SF1">
    <property type="entry name" value="MULTIFUNCTIONAL CCA PROTEIN"/>
    <property type="match status" value="1"/>
</dbReference>
<evidence type="ECO:0000259" key="12">
    <source>
        <dbReference type="Pfam" id="PF01743"/>
    </source>
</evidence>
<dbReference type="SUPFAM" id="SSF81891">
    <property type="entry name" value="Poly A polymerase C-terminal region-like"/>
    <property type="match status" value="1"/>
</dbReference>
<dbReference type="InterPro" id="IPR012006">
    <property type="entry name" value="CCA_bact"/>
</dbReference>
<name>A0A5J6LJI1_9GAMM</name>
<dbReference type="GO" id="GO:0003723">
    <property type="term" value="F:RNA binding"/>
    <property type="evidence" value="ECO:0007669"/>
    <property type="project" value="UniProtKB-KW"/>
</dbReference>
<accession>A0A5J6LJI1</accession>
<feature type="domain" description="Poly A polymerase head" evidence="12">
    <location>
        <begin position="5"/>
        <end position="122"/>
    </location>
</feature>
<keyword evidence="7" id="KW-0692">RNA repair</keyword>
<evidence type="ECO:0000256" key="1">
    <source>
        <dbReference type="ARBA" id="ARBA00001946"/>
    </source>
</evidence>
<dbReference type="InterPro" id="IPR043519">
    <property type="entry name" value="NT_sf"/>
</dbReference>
<keyword evidence="2 11" id="KW-0808">Transferase</keyword>
<dbReference type="InterPro" id="IPR050124">
    <property type="entry name" value="tRNA_CCA-adding_enzyme"/>
</dbReference>
<dbReference type="GO" id="GO:0042245">
    <property type="term" value="P:RNA repair"/>
    <property type="evidence" value="ECO:0007669"/>
    <property type="project" value="UniProtKB-KW"/>
</dbReference>
<sequence length="368" mass="41727">MEICLVGGAVRDQLLGLEIKDRDWVVVGATPELMQQQGFRPVGKDFPVFIRPDTGEEYALARTERKSGRGYQGFTFHTSPEVTLEQDLQRRDLTINAMAIRPDGTLVDPFYGQQDLQQRTLRHVSEAFAEDPLRVLRVARFMARFAALKFTVAPETLALMQQISASGELSHLSAERVWMEFERALATAQPVTFLLCLAEANALEHLLPDFCGLNFSYCEQLIQQLKTQDSDAESCFALLCQQALTDDPCSQLNNLCDRLKTPNRFRQRARDLIDWHSKLAALDSLSAEERMSLIKTLKLLRTPERARPLLQLSRVLHPHMHTSVERRLYALLEQLQQLSIEPLLQQGLQGKALGKALEAQQQQLAESF</sequence>
<evidence type="ECO:0000256" key="5">
    <source>
        <dbReference type="ARBA" id="ARBA00022723"/>
    </source>
</evidence>
<dbReference type="SUPFAM" id="SSF81301">
    <property type="entry name" value="Nucleotidyltransferase"/>
    <property type="match status" value="1"/>
</dbReference>
<comment type="similarity">
    <text evidence="11">Belongs to the tRNA nucleotidyltransferase/poly(A) polymerase family.</text>
</comment>
<evidence type="ECO:0008006" key="16">
    <source>
        <dbReference type="Google" id="ProtNLM"/>
    </source>
</evidence>
<protein>
    <recommendedName>
        <fullName evidence="16">CCA tRNA nucleotidyltransferase</fullName>
    </recommendedName>
</protein>
<dbReference type="GO" id="GO:0046872">
    <property type="term" value="F:metal ion binding"/>
    <property type="evidence" value="ECO:0007669"/>
    <property type="project" value="UniProtKB-KW"/>
</dbReference>
<dbReference type="Gene3D" id="3.30.460.10">
    <property type="entry name" value="Beta Polymerase, domain 2"/>
    <property type="match status" value="1"/>
</dbReference>
<dbReference type="PANTHER" id="PTHR47545">
    <property type="entry name" value="MULTIFUNCTIONAL CCA PROTEIN"/>
    <property type="match status" value="1"/>
</dbReference>
<evidence type="ECO:0000313" key="15">
    <source>
        <dbReference type="Proteomes" id="UP000325606"/>
    </source>
</evidence>
<gene>
    <name evidence="14" type="ORF">F5I99_04440</name>
</gene>
<dbReference type="Proteomes" id="UP000325606">
    <property type="component" value="Chromosome"/>
</dbReference>
<reference evidence="14 15" key="1">
    <citation type="submission" date="2019-09" db="EMBL/GenBank/DDBJ databases">
        <title>Nitrincola iocasae sp. nov., a bacterium isolated from the sediment collected at a cold seep field in South China Sea.</title>
        <authorList>
            <person name="Zhang H."/>
            <person name="Wang H."/>
            <person name="Li C."/>
        </authorList>
    </citation>
    <scope>NUCLEOTIDE SEQUENCE [LARGE SCALE GENOMIC DNA]</scope>
    <source>
        <strain evidence="14 15">KXZD1103</strain>
    </source>
</reference>
<dbReference type="CDD" id="cd05398">
    <property type="entry name" value="NT_ClassII-CCAase"/>
    <property type="match status" value="1"/>
</dbReference>
<evidence type="ECO:0000256" key="8">
    <source>
        <dbReference type="ARBA" id="ARBA00022840"/>
    </source>
</evidence>
<evidence type="ECO:0000256" key="3">
    <source>
        <dbReference type="ARBA" id="ARBA00022694"/>
    </source>
</evidence>
<evidence type="ECO:0000256" key="7">
    <source>
        <dbReference type="ARBA" id="ARBA00022800"/>
    </source>
</evidence>
<dbReference type="KEGG" id="nik:F5I99_04440"/>
<dbReference type="Pfam" id="PF12627">
    <property type="entry name" value="PolyA_pol_RNAbd"/>
    <property type="match status" value="1"/>
</dbReference>
<dbReference type="GO" id="GO:0005524">
    <property type="term" value="F:ATP binding"/>
    <property type="evidence" value="ECO:0007669"/>
    <property type="project" value="UniProtKB-KW"/>
</dbReference>
<keyword evidence="8" id="KW-0067">ATP-binding</keyword>
<keyword evidence="5" id="KW-0479">Metal-binding</keyword>
<evidence type="ECO:0000256" key="6">
    <source>
        <dbReference type="ARBA" id="ARBA00022741"/>
    </source>
</evidence>
<keyword evidence="4" id="KW-0548">Nucleotidyltransferase</keyword>
<dbReference type="AlphaFoldDB" id="A0A5J6LJI1"/>
<dbReference type="Gene3D" id="1.10.3090.10">
    <property type="entry name" value="cca-adding enzyme, domain 2"/>
    <property type="match status" value="1"/>
</dbReference>
<comment type="cofactor">
    <cofactor evidence="1">
        <name>Mg(2+)</name>
        <dbReference type="ChEBI" id="CHEBI:18420"/>
    </cofactor>
</comment>
<evidence type="ECO:0000256" key="10">
    <source>
        <dbReference type="ARBA" id="ARBA00022884"/>
    </source>
</evidence>
<dbReference type="GO" id="GO:0001680">
    <property type="term" value="P:tRNA 3'-terminal CCA addition"/>
    <property type="evidence" value="ECO:0007669"/>
    <property type="project" value="InterPro"/>
</dbReference>
<proteinExistence type="inferred from homology"/>
<feature type="domain" description="tRNA nucleotidyltransferase/poly(A) polymerase RNA and SrmB- binding" evidence="13">
    <location>
        <begin position="150"/>
        <end position="210"/>
    </location>
</feature>
<dbReference type="Pfam" id="PF01743">
    <property type="entry name" value="PolyA_pol"/>
    <property type="match status" value="1"/>
</dbReference>
<keyword evidence="15" id="KW-1185">Reference proteome</keyword>
<dbReference type="EMBL" id="CP044222">
    <property type="protein sequence ID" value="QEW08496.1"/>
    <property type="molecule type" value="Genomic_DNA"/>
</dbReference>
<evidence type="ECO:0000259" key="13">
    <source>
        <dbReference type="Pfam" id="PF12627"/>
    </source>
</evidence>
<keyword evidence="10 11" id="KW-0694">RNA-binding</keyword>
<dbReference type="GO" id="GO:0004810">
    <property type="term" value="F:CCA tRNA nucleotidyltransferase activity"/>
    <property type="evidence" value="ECO:0007669"/>
    <property type="project" value="InterPro"/>
</dbReference>
<evidence type="ECO:0000313" key="14">
    <source>
        <dbReference type="EMBL" id="QEW08496.1"/>
    </source>
</evidence>
<evidence type="ECO:0000256" key="4">
    <source>
        <dbReference type="ARBA" id="ARBA00022695"/>
    </source>
</evidence>
<evidence type="ECO:0000256" key="11">
    <source>
        <dbReference type="RuleBase" id="RU003953"/>
    </source>
</evidence>